<feature type="transmembrane region" description="Helical" evidence="1">
    <location>
        <begin position="103"/>
        <end position="132"/>
    </location>
</feature>
<name>A0A1T4M232_9FIRM</name>
<dbReference type="EMBL" id="FUWW01000010">
    <property type="protein sequence ID" value="SJZ61050.1"/>
    <property type="molecule type" value="Genomic_DNA"/>
</dbReference>
<proteinExistence type="predicted"/>
<organism evidence="2 3">
    <name type="scientific">Eubacterium coprostanoligenes</name>
    <dbReference type="NCBI Taxonomy" id="290054"/>
    <lineage>
        <taxon>Bacteria</taxon>
        <taxon>Bacillati</taxon>
        <taxon>Bacillota</taxon>
        <taxon>Clostridia</taxon>
        <taxon>Eubacteriales</taxon>
        <taxon>Eubacteriaceae</taxon>
        <taxon>Eubacterium</taxon>
    </lineage>
</organism>
<keyword evidence="3" id="KW-1185">Reference proteome</keyword>
<keyword evidence="1" id="KW-0472">Membrane</keyword>
<dbReference type="RefSeq" id="WP_078768576.1">
    <property type="nucleotide sequence ID" value="NZ_FUWW01000010.1"/>
</dbReference>
<evidence type="ECO:0000313" key="2">
    <source>
        <dbReference type="EMBL" id="SJZ61050.1"/>
    </source>
</evidence>
<feature type="transmembrane region" description="Helical" evidence="1">
    <location>
        <begin position="231"/>
        <end position="252"/>
    </location>
</feature>
<keyword evidence="1" id="KW-1133">Transmembrane helix</keyword>
<feature type="transmembrane region" description="Helical" evidence="1">
    <location>
        <begin position="144"/>
        <end position="161"/>
    </location>
</feature>
<protein>
    <submittedName>
        <fullName evidence="2">Uncharacterized protein</fullName>
    </submittedName>
</protein>
<dbReference type="AlphaFoldDB" id="A0A1T4M232"/>
<keyword evidence="1" id="KW-0812">Transmembrane</keyword>
<feature type="transmembrane region" description="Helical" evidence="1">
    <location>
        <begin position="37"/>
        <end position="54"/>
    </location>
</feature>
<dbReference type="Proteomes" id="UP000190657">
    <property type="component" value="Unassembled WGS sequence"/>
</dbReference>
<evidence type="ECO:0000313" key="3">
    <source>
        <dbReference type="Proteomes" id="UP000190657"/>
    </source>
</evidence>
<feature type="transmembrane region" description="Helical" evidence="1">
    <location>
        <begin position="173"/>
        <end position="190"/>
    </location>
</feature>
<evidence type="ECO:0000256" key="1">
    <source>
        <dbReference type="SAM" id="Phobius"/>
    </source>
</evidence>
<accession>A0A1T4M232</accession>
<feature type="transmembrane region" description="Helical" evidence="1">
    <location>
        <begin position="66"/>
        <end position="83"/>
    </location>
</feature>
<reference evidence="2 3" key="1">
    <citation type="submission" date="2017-02" db="EMBL/GenBank/DDBJ databases">
        <authorList>
            <person name="Peterson S.W."/>
        </authorList>
    </citation>
    <scope>NUCLEOTIDE SEQUENCE [LARGE SCALE GENOMIC DNA]</scope>
    <source>
        <strain evidence="2 3">ATCC 51222</strain>
    </source>
</reference>
<feature type="transmembrane region" description="Helical" evidence="1">
    <location>
        <begin position="199"/>
        <end position="219"/>
    </location>
</feature>
<dbReference type="STRING" id="290054.SAMN02745114_01103"/>
<sequence length="263" mass="28979">MVKIGYSQISLLSFLIAIVLKAVSVFAVDCTAVSVGFFVAVLLGLVLMGIDACRQKHFAPAFVFENKFHLSFWAVLGSVGFFVDFVSDSLRLYGIVKDGDYNFVVGAVTVGFEGAFAIISSICMIMVALSFVKNARYDFRELKLLNVFPLLWAVLKGVALLSQIEHNFSLTETVMYLTVISAIGAFYFFAKEVDNKKGAFASSVFSFEVYGFSATLYFVCQVLDAVSDASLIDEGFVLSCTAFLTGAFVYFLEKSIRHYTKLD</sequence>
<gene>
    <name evidence="2" type="ORF">SAMN02745114_01103</name>
</gene>